<proteinExistence type="predicted"/>
<dbReference type="GO" id="GO:0016787">
    <property type="term" value="F:hydrolase activity"/>
    <property type="evidence" value="ECO:0007669"/>
    <property type="project" value="UniProtKB-KW"/>
</dbReference>
<protein>
    <recommendedName>
        <fullName evidence="8">Lipase</fullName>
    </recommendedName>
</protein>
<dbReference type="OrthoDB" id="426718at2759"/>
<organism evidence="6 7">
    <name type="scientific">Talaromyces islandicus</name>
    <name type="common">Penicillium islandicum</name>
    <dbReference type="NCBI Taxonomy" id="28573"/>
    <lineage>
        <taxon>Eukaryota</taxon>
        <taxon>Fungi</taxon>
        <taxon>Dikarya</taxon>
        <taxon>Ascomycota</taxon>
        <taxon>Pezizomycotina</taxon>
        <taxon>Eurotiomycetes</taxon>
        <taxon>Eurotiomycetidae</taxon>
        <taxon>Eurotiales</taxon>
        <taxon>Trichocomaceae</taxon>
        <taxon>Talaromyces</taxon>
        <taxon>Talaromyces sect. Islandici</taxon>
    </lineage>
</organism>
<dbReference type="EMBL" id="CVMT01000001">
    <property type="protein sequence ID" value="CRG84115.1"/>
    <property type="molecule type" value="Genomic_DNA"/>
</dbReference>
<dbReference type="InterPro" id="IPR051299">
    <property type="entry name" value="AB_hydrolase_lip/est"/>
</dbReference>
<evidence type="ECO:0000313" key="7">
    <source>
        <dbReference type="Proteomes" id="UP000054383"/>
    </source>
</evidence>
<dbReference type="CDD" id="cd00519">
    <property type="entry name" value="Lipase_3"/>
    <property type="match status" value="1"/>
</dbReference>
<name>A0A0U1LM46_TALIS</name>
<dbReference type="InterPro" id="IPR005592">
    <property type="entry name" value="Mono/diacylglycerol_lipase_N"/>
</dbReference>
<gene>
    <name evidence="6" type="ORF">PISL3812_01445</name>
</gene>
<dbReference type="GO" id="GO:0016042">
    <property type="term" value="P:lipid catabolic process"/>
    <property type="evidence" value="ECO:0007669"/>
    <property type="project" value="InterPro"/>
</dbReference>
<dbReference type="AlphaFoldDB" id="A0A0U1LM46"/>
<dbReference type="Pfam" id="PF03893">
    <property type="entry name" value="Lipase3_N"/>
    <property type="match status" value="1"/>
</dbReference>
<evidence type="ECO:0000313" key="6">
    <source>
        <dbReference type="EMBL" id="CRG84115.1"/>
    </source>
</evidence>
<dbReference type="Gene3D" id="3.40.50.1820">
    <property type="entry name" value="alpha/beta hydrolase"/>
    <property type="match status" value="1"/>
</dbReference>
<sequence>MKLAACMSIGLALPALAEITTTLLNDLSLFSQYSAAAYCSMNLNSTGAALACSVGNCPLVEAADTQILYDFDESCSFGDASGFVAVDNTNNLIVLSFRGSHDLSNWIANLDFFPIDTPSVCEGCSMHVGFWETWQTVAANVTEQLQSALATYPGYTLVMTGHSLGAALAAIAATVFRNSGIPVEMYNYGQPRLGNLALAQYITNQTATTNNNYRVTHTEDPVPKLPPRLFGFDHYSPEYWITSGNNVSVTDADVVQVVGIDSTDGNDGTILDDVEAHRWYLGYISECS</sequence>
<feature type="domain" description="Fungal lipase-type" evidence="4">
    <location>
        <begin position="94"/>
        <end position="228"/>
    </location>
</feature>
<evidence type="ECO:0000259" key="5">
    <source>
        <dbReference type="Pfam" id="PF03893"/>
    </source>
</evidence>
<dbReference type="Pfam" id="PF01764">
    <property type="entry name" value="Lipase_3"/>
    <property type="match status" value="1"/>
</dbReference>
<dbReference type="PANTHER" id="PTHR46640:SF1">
    <property type="entry name" value="FUNGAL LIPASE-LIKE DOMAIN-CONTAINING PROTEIN-RELATED"/>
    <property type="match status" value="1"/>
</dbReference>
<evidence type="ECO:0000256" key="3">
    <source>
        <dbReference type="SAM" id="SignalP"/>
    </source>
</evidence>
<reference evidence="6 7" key="1">
    <citation type="submission" date="2015-04" db="EMBL/GenBank/DDBJ databases">
        <authorList>
            <person name="Syromyatnikov M.Y."/>
            <person name="Popov V.N."/>
        </authorList>
    </citation>
    <scope>NUCLEOTIDE SEQUENCE [LARGE SCALE GENOMIC DNA]</scope>
    <source>
        <strain evidence="6">WF-38-12</strain>
    </source>
</reference>
<feature type="signal peptide" evidence="3">
    <location>
        <begin position="1"/>
        <end position="17"/>
    </location>
</feature>
<evidence type="ECO:0008006" key="8">
    <source>
        <dbReference type="Google" id="ProtNLM"/>
    </source>
</evidence>
<feature type="chain" id="PRO_5006711082" description="Lipase" evidence="3">
    <location>
        <begin position="18"/>
        <end position="288"/>
    </location>
</feature>
<dbReference type="PANTHER" id="PTHR46640">
    <property type="entry name" value="TRIACYLGLYCEROL LIPASE, PUTATIVE (AFU_ORTHOLOGUE AFUA_6G06510)-RELATED"/>
    <property type="match status" value="1"/>
</dbReference>
<keyword evidence="7" id="KW-1185">Reference proteome</keyword>
<dbReference type="OMA" id="GCEVHDG"/>
<dbReference type="Proteomes" id="UP000054383">
    <property type="component" value="Unassembled WGS sequence"/>
</dbReference>
<accession>A0A0U1LM46</accession>
<dbReference type="SUPFAM" id="SSF53474">
    <property type="entry name" value="alpha/beta-Hydrolases"/>
    <property type="match status" value="1"/>
</dbReference>
<evidence type="ECO:0000256" key="1">
    <source>
        <dbReference type="ARBA" id="ARBA00022729"/>
    </source>
</evidence>
<evidence type="ECO:0000256" key="2">
    <source>
        <dbReference type="ARBA" id="ARBA00022801"/>
    </source>
</evidence>
<keyword evidence="1 3" id="KW-0732">Signal</keyword>
<keyword evidence="2" id="KW-0378">Hydrolase</keyword>
<dbReference type="InterPro" id="IPR029058">
    <property type="entry name" value="AB_hydrolase_fold"/>
</dbReference>
<evidence type="ECO:0000259" key="4">
    <source>
        <dbReference type="Pfam" id="PF01764"/>
    </source>
</evidence>
<feature type="domain" description="Mono-/di-acylglycerol lipase N-terminal" evidence="5">
    <location>
        <begin position="5"/>
        <end position="69"/>
    </location>
</feature>
<dbReference type="STRING" id="28573.A0A0U1LM46"/>
<dbReference type="InterPro" id="IPR002921">
    <property type="entry name" value="Fungal_lipase-type"/>
</dbReference>